<dbReference type="InterPro" id="IPR013767">
    <property type="entry name" value="PAS_fold"/>
</dbReference>
<dbReference type="InterPro" id="IPR043128">
    <property type="entry name" value="Rev_trsase/Diguanyl_cyclase"/>
</dbReference>
<dbReference type="InterPro" id="IPR001610">
    <property type="entry name" value="PAC"/>
</dbReference>
<dbReference type="PROSITE" id="PS50883">
    <property type="entry name" value="EAL"/>
    <property type="match status" value="1"/>
</dbReference>
<dbReference type="PANTHER" id="PTHR44757:SF2">
    <property type="entry name" value="BIOFILM ARCHITECTURE MAINTENANCE PROTEIN MBAA"/>
    <property type="match status" value="1"/>
</dbReference>
<feature type="domain" description="EAL" evidence="4">
    <location>
        <begin position="508"/>
        <end position="761"/>
    </location>
</feature>
<dbReference type="InterPro" id="IPR035965">
    <property type="entry name" value="PAS-like_dom_sf"/>
</dbReference>
<evidence type="ECO:0000313" key="6">
    <source>
        <dbReference type="EMBL" id="RDE49425.1"/>
    </source>
</evidence>
<dbReference type="InterPro" id="IPR000700">
    <property type="entry name" value="PAS-assoc_C"/>
</dbReference>
<dbReference type="PROSITE" id="PS50887">
    <property type="entry name" value="GGDEF"/>
    <property type="match status" value="1"/>
</dbReference>
<dbReference type="InterPro" id="IPR029787">
    <property type="entry name" value="Nucleotide_cyclase"/>
</dbReference>
<dbReference type="NCBIfam" id="TIGR00254">
    <property type="entry name" value="GGDEF"/>
    <property type="match status" value="1"/>
</dbReference>
<comment type="caution">
    <text evidence="6">The sequence shown here is derived from an EMBL/GenBank/DDBJ whole genome shotgun (WGS) entry which is preliminary data.</text>
</comment>
<dbReference type="InterPro" id="IPR052155">
    <property type="entry name" value="Biofilm_reg_signaling"/>
</dbReference>
<dbReference type="SMART" id="SM00267">
    <property type="entry name" value="GGDEF"/>
    <property type="match status" value="1"/>
</dbReference>
<dbReference type="Pfam" id="PF13426">
    <property type="entry name" value="PAS_9"/>
    <property type="match status" value="1"/>
</dbReference>
<gene>
    <name evidence="6" type="ORF">DVS81_16580</name>
</gene>
<dbReference type="SMART" id="SM00091">
    <property type="entry name" value="PAS"/>
    <property type="match status" value="2"/>
</dbReference>
<dbReference type="PROSITE" id="PS50113">
    <property type="entry name" value="PAC"/>
    <property type="match status" value="2"/>
</dbReference>
<dbReference type="SMART" id="SM00052">
    <property type="entry name" value="EAL"/>
    <property type="match status" value="1"/>
</dbReference>
<dbReference type="CDD" id="cd00130">
    <property type="entry name" value="PAS"/>
    <property type="match status" value="2"/>
</dbReference>
<dbReference type="Gene3D" id="3.20.20.450">
    <property type="entry name" value="EAL domain"/>
    <property type="match status" value="1"/>
</dbReference>
<evidence type="ECO:0000259" key="2">
    <source>
        <dbReference type="PROSITE" id="PS50112"/>
    </source>
</evidence>
<dbReference type="PANTHER" id="PTHR44757">
    <property type="entry name" value="DIGUANYLATE CYCLASE DGCP"/>
    <property type="match status" value="1"/>
</dbReference>
<dbReference type="SMART" id="SM00086">
    <property type="entry name" value="PAC"/>
    <property type="match status" value="2"/>
</dbReference>
<dbReference type="Pfam" id="PF00563">
    <property type="entry name" value="EAL"/>
    <property type="match status" value="1"/>
</dbReference>
<dbReference type="SUPFAM" id="SSF55785">
    <property type="entry name" value="PYP-like sensor domain (PAS domain)"/>
    <property type="match status" value="2"/>
</dbReference>
<sequence length="761" mass="84456">MGHKSQHHHPSMPPMANDALSAEQAIRQRAEEALRQQTDRALEEDESLSHEAIREALLELRVHQIELEMQNEELRRAQLELEAARARYFDIYDLAPVAYCSVSQAGLILEANLTAATLLGVARGALVKLRFSRFIRKADQDVFYLHHKQALSTGQAPGCDLRMLKFDGQPFWAHLETATAQDADGATVLRIVISDITERKRADADLRIAAVAFESQHSMMVTNAHHLILRVNRAFTEVTGYAAEEVIGKTPGMLSSGLHDAHFFRTMWKTIHSTGIWQGEIFDRRKNGEVYPTWLTISPVRDGAGTVTHYVATHFDITERKKADRKIAEMAFFDIVTGVPNRALLLDHMKQAMTVSERNRTFGALLFIDLDHFKTLNDTLGHDQGDRLLKTVAQRLVAGIREGDTVARLGGDEFVILLENLNANIDEAATQTEIVGEKVLAALARPYLLGAVDHRGTASVGATLFRGHETSIDNILKQADMAMYKAKEAGRNRLHFFDPTMQILVLRRAELEASLRGALRESQLELHYQPQFAGDGKLIGSEALLRWRHPVHGTVAPAEFIPLAEQTGLILALGDWVLENVCNQLAKWADQLPLNRLAVAVNVSARQFREAAFADKLLAILGATGANPKYLTLELTESLLVHDVDDLIEKVSRLKARGVGFALDDFGTGYSSLSYLKRLPLDQVKIDQSFVRDVLDDSNEAAIARGIVALAHSLELEVIAEGVDSEAQRDFLASAGCDAYQGYFFSQALPVDDFEAFALRA</sequence>
<reference evidence="6 7" key="1">
    <citation type="submission" date="2018-05" db="EMBL/GenBank/DDBJ databases">
        <title>Integrated omic analyses show evidence that a Ca. Accumulibacter phosphatis strain performs denitrification under micro-aerobic conditions.</title>
        <authorList>
            <person name="Camejo P.Y."/>
            <person name="Katherine M.D."/>
            <person name="Daniel N.R."/>
        </authorList>
    </citation>
    <scope>NUCLEOTIDE SEQUENCE [LARGE SCALE GENOMIC DNA]</scope>
    <source>
        <strain evidence="6">UW-LDO-IC</strain>
    </source>
</reference>
<feature type="domain" description="PAS" evidence="2">
    <location>
        <begin position="219"/>
        <end position="250"/>
    </location>
</feature>
<dbReference type="Pfam" id="PF00989">
    <property type="entry name" value="PAS"/>
    <property type="match status" value="1"/>
</dbReference>
<dbReference type="CDD" id="cd01949">
    <property type="entry name" value="GGDEF"/>
    <property type="match status" value="1"/>
</dbReference>
<name>A0A369XJ18_9PROT</name>
<dbReference type="InterPro" id="IPR000160">
    <property type="entry name" value="GGDEF_dom"/>
</dbReference>
<dbReference type="Gene3D" id="3.30.450.20">
    <property type="entry name" value="PAS domain"/>
    <property type="match status" value="2"/>
</dbReference>
<feature type="domain" description="GGDEF" evidence="5">
    <location>
        <begin position="361"/>
        <end position="499"/>
    </location>
</feature>
<dbReference type="InterPro" id="IPR000014">
    <property type="entry name" value="PAS"/>
</dbReference>
<feature type="compositionally biased region" description="Basic residues" evidence="1">
    <location>
        <begin position="1"/>
        <end position="10"/>
    </location>
</feature>
<dbReference type="Pfam" id="PF00990">
    <property type="entry name" value="GGDEF"/>
    <property type="match status" value="1"/>
</dbReference>
<feature type="region of interest" description="Disordered" evidence="1">
    <location>
        <begin position="1"/>
        <end position="47"/>
    </location>
</feature>
<dbReference type="GO" id="GO:0006355">
    <property type="term" value="P:regulation of DNA-templated transcription"/>
    <property type="evidence" value="ECO:0007669"/>
    <property type="project" value="InterPro"/>
</dbReference>
<dbReference type="PROSITE" id="PS50112">
    <property type="entry name" value="PAS"/>
    <property type="match status" value="1"/>
</dbReference>
<protein>
    <submittedName>
        <fullName evidence="6">EAL domain-containing protein</fullName>
    </submittedName>
</protein>
<organism evidence="6 7">
    <name type="scientific">Candidatus Accumulibacter meliphilus</name>
    <dbReference type="NCBI Taxonomy" id="2211374"/>
    <lineage>
        <taxon>Bacteria</taxon>
        <taxon>Pseudomonadati</taxon>
        <taxon>Pseudomonadota</taxon>
        <taxon>Betaproteobacteria</taxon>
        <taxon>Candidatus Accumulibacter</taxon>
    </lineage>
</organism>
<dbReference type="InterPro" id="IPR001633">
    <property type="entry name" value="EAL_dom"/>
</dbReference>
<dbReference type="AlphaFoldDB" id="A0A369XJ18"/>
<dbReference type="SUPFAM" id="SSF141868">
    <property type="entry name" value="EAL domain-like"/>
    <property type="match status" value="1"/>
</dbReference>
<dbReference type="Proteomes" id="UP000253831">
    <property type="component" value="Unassembled WGS sequence"/>
</dbReference>
<feature type="domain" description="PAC" evidence="3">
    <location>
        <begin position="277"/>
        <end position="329"/>
    </location>
</feature>
<evidence type="ECO:0000259" key="5">
    <source>
        <dbReference type="PROSITE" id="PS50887"/>
    </source>
</evidence>
<accession>A0A369XJ18</accession>
<feature type="compositionally biased region" description="Basic and acidic residues" evidence="1">
    <location>
        <begin position="26"/>
        <end position="47"/>
    </location>
</feature>
<dbReference type="EMBL" id="QPGA01000042">
    <property type="protein sequence ID" value="RDE49425.1"/>
    <property type="molecule type" value="Genomic_DNA"/>
</dbReference>
<dbReference type="NCBIfam" id="TIGR00229">
    <property type="entry name" value="sensory_box"/>
    <property type="match status" value="2"/>
</dbReference>
<proteinExistence type="predicted"/>
<dbReference type="SUPFAM" id="SSF55073">
    <property type="entry name" value="Nucleotide cyclase"/>
    <property type="match status" value="1"/>
</dbReference>
<evidence type="ECO:0000256" key="1">
    <source>
        <dbReference type="SAM" id="MobiDB-lite"/>
    </source>
</evidence>
<feature type="domain" description="PAC" evidence="3">
    <location>
        <begin position="157"/>
        <end position="208"/>
    </location>
</feature>
<dbReference type="Gene3D" id="3.30.70.270">
    <property type="match status" value="1"/>
</dbReference>
<evidence type="ECO:0000313" key="7">
    <source>
        <dbReference type="Proteomes" id="UP000253831"/>
    </source>
</evidence>
<dbReference type="CDD" id="cd01948">
    <property type="entry name" value="EAL"/>
    <property type="match status" value="1"/>
</dbReference>
<dbReference type="FunFam" id="3.20.20.450:FF:000001">
    <property type="entry name" value="Cyclic di-GMP phosphodiesterase yahA"/>
    <property type="match status" value="1"/>
</dbReference>
<evidence type="ECO:0000259" key="4">
    <source>
        <dbReference type="PROSITE" id="PS50883"/>
    </source>
</evidence>
<dbReference type="InterPro" id="IPR035919">
    <property type="entry name" value="EAL_sf"/>
</dbReference>
<evidence type="ECO:0000259" key="3">
    <source>
        <dbReference type="PROSITE" id="PS50113"/>
    </source>
</evidence>